<comment type="similarity">
    <text evidence="2">Belongs to the UPF0014 family.</text>
</comment>
<feature type="transmembrane region" description="Helical" evidence="6">
    <location>
        <begin position="36"/>
        <end position="57"/>
    </location>
</feature>
<comment type="subcellular location">
    <subcellularLocation>
        <location evidence="1">Membrane</location>
        <topology evidence="1">Multi-pass membrane protein</topology>
    </subcellularLocation>
</comment>
<evidence type="ECO:0000256" key="5">
    <source>
        <dbReference type="ARBA" id="ARBA00023136"/>
    </source>
</evidence>
<protein>
    <submittedName>
        <fullName evidence="7">ABC transporter permease protein</fullName>
    </submittedName>
</protein>
<gene>
    <name evidence="7" type="ORF">IWT5_00703</name>
</gene>
<keyword evidence="8" id="KW-1185">Reference proteome</keyword>
<dbReference type="RefSeq" id="WP_098823934.1">
    <property type="nucleotide sequence ID" value="NZ_BCMJ01000002.1"/>
</dbReference>
<dbReference type="Proteomes" id="UP000223370">
    <property type="component" value="Unassembled WGS sequence"/>
</dbReference>
<evidence type="ECO:0000256" key="1">
    <source>
        <dbReference type="ARBA" id="ARBA00004141"/>
    </source>
</evidence>
<evidence type="ECO:0000313" key="7">
    <source>
        <dbReference type="EMBL" id="GAT18429.1"/>
    </source>
</evidence>
<keyword evidence="4 6" id="KW-1133">Transmembrane helix</keyword>
<evidence type="ECO:0000256" key="2">
    <source>
        <dbReference type="ARBA" id="ARBA00005268"/>
    </source>
</evidence>
<organism evidence="7 8">
    <name type="scientific">Secundilactobacillus silagincola</name>
    <dbReference type="NCBI Taxonomy" id="1714681"/>
    <lineage>
        <taxon>Bacteria</taxon>
        <taxon>Bacillati</taxon>
        <taxon>Bacillota</taxon>
        <taxon>Bacilli</taxon>
        <taxon>Lactobacillales</taxon>
        <taxon>Lactobacillaceae</taxon>
        <taxon>Secundilactobacillus</taxon>
    </lineage>
</organism>
<keyword evidence="5 6" id="KW-0472">Membrane</keyword>
<dbReference type="EMBL" id="BCMJ01000002">
    <property type="protein sequence ID" value="GAT18429.1"/>
    <property type="molecule type" value="Genomic_DNA"/>
</dbReference>
<evidence type="ECO:0000256" key="4">
    <source>
        <dbReference type="ARBA" id="ARBA00022989"/>
    </source>
</evidence>
<proteinExistence type="inferred from homology"/>
<feature type="transmembrane region" description="Helical" evidence="6">
    <location>
        <begin position="191"/>
        <end position="209"/>
    </location>
</feature>
<dbReference type="PANTHER" id="PTHR30028:SF0">
    <property type="entry name" value="PROTEIN ALUMINUM SENSITIVE 3"/>
    <property type="match status" value="1"/>
</dbReference>
<dbReference type="InterPro" id="IPR005226">
    <property type="entry name" value="UPF0014_fam"/>
</dbReference>
<evidence type="ECO:0000256" key="6">
    <source>
        <dbReference type="SAM" id="Phobius"/>
    </source>
</evidence>
<comment type="caution">
    <text evidence="7">The sequence shown here is derived from an EMBL/GenBank/DDBJ whole genome shotgun (WGS) entry which is preliminary data.</text>
</comment>
<accession>A0A1Z5H600</accession>
<feature type="transmembrane region" description="Helical" evidence="6">
    <location>
        <begin position="215"/>
        <end position="241"/>
    </location>
</feature>
<sequence>MNNLIVSPTALAFAVILVVIALAINLKEKIGLERDMIIGVIRAVIQLTVVGYVLTYIIKVNRIWLTGLMVAIIIFNAALNANKRANGIPHAFVISLLAIATATLITILLLVIAGAVRFTPSQIVPISGMIASNAMVAIGLAYRSMNTSFHDQRQGVLERLALGANLKQASAHIVQMAIRTGMAPTIDSAKTVGIVSLPGMMSGLIFAGVDPTKAIMYQIMVTFMLLAATSIGSVIACYLAYPRYYNSDMQLRDKSLNSAK</sequence>
<dbReference type="AlphaFoldDB" id="A0A1Z5H600"/>
<feature type="transmembrane region" description="Helical" evidence="6">
    <location>
        <begin position="122"/>
        <end position="142"/>
    </location>
</feature>
<dbReference type="Pfam" id="PF03649">
    <property type="entry name" value="UPF0014"/>
    <property type="match status" value="1"/>
</dbReference>
<dbReference type="GO" id="GO:0005886">
    <property type="term" value="C:plasma membrane"/>
    <property type="evidence" value="ECO:0007669"/>
    <property type="project" value="TreeGrafter"/>
</dbReference>
<feature type="transmembrane region" description="Helical" evidence="6">
    <location>
        <begin position="91"/>
        <end position="116"/>
    </location>
</feature>
<feature type="transmembrane region" description="Helical" evidence="6">
    <location>
        <begin position="6"/>
        <end position="24"/>
    </location>
</feature>
<evidence type="ECO:0000256" key="3">
    <source>
        <dbReference type="ARBA" id="ARBA00022692"/>
    </source>
</evidence>
<evidence type="ECO:0000313" key="8">
    <source>
        <dbReference type="Proteomes" id="UP000223370"/>
    </source>
</evidence>
<feature type="transmembrane region" description="Helical" evidence="6">
    <location>
        <begin position="63"/>
        <end position="79"/>
    </location>
</feature>
<keyword evidence="3 6" id="KW-0812">Transmembrane</keyword>
<name>A0A1Z5H600_9LACO</name>
<dbReference type="PANTHER" id="PTHR30028">
    <property type="entry name" value="UPF0014 INNER MEMBRANE PROTEIN YBBM-RELATED"/>
    <property type="match status" value="1"/>
</dbReference>
<dbReference type="OrthoDB" id="9791807at2"/>
<reference evidence="7 8" key="1">
    <citation type="submission" date="2015-11" db="EMBL/GenBank/DDBJ databases">
        <title>Draft genome sequences of new species of the genus Lactobacillus isolated from orchardgrass silage.</title>
        <authorList>
            <person name="Tohno M."/>
            <person name="Tanizawa Y."/>
            <person name="Arita M."/>
        </authorList>
    </citation>
    <scope>NUCLEOTIDE SEQUENCE [LARGE SCALE GENOMIC DNA]</scope>
    <source>
        <strain evidence="7 8">IWT5</strain>
    </source>
</reference>